<feature type="compositionally biased region" description="Low complexity" evidence="1">
    <location>
        <begin position="36"/>
        <end position="51"/>
    </location>
</feature>
<feature type="region of interest" description="Disordered" evidence="1">
    <location>
        <begin position="36"/>
        <end position="77"/>
    </location>
</feature>
<evidence type="ECO:0000313" key="4">
    <source>
        <dbReference type="Proteomes" id="UP001321481"/>
    </source>
</evidence>
<accession>A0ABT6ZH30</accession>
<feature type="domain" description="LysM" evidence="2">
    <location>
        <begin position="82"/>
        <end position="104"/>
    </location>
</feature>
<dbReference type="InterPro" id="IPR036779">
    <property type="entry name" value="LysM_dom_sf"/>
</dbReference>
<reference evidence="3 4" key="1">
    <citation type="submission" date="2023-05" db="EMBL/GenBank/DDBJ databases">
        <title>Microbacterium dauci sp.nov., Isolated from Carrot Rhizosphere Soil.</title>
        <authorList>
            <person name="Xiao Z."/>
            <person name="Zheng J."/>
        </authorList>
    </citation>
    <scope>NUCLEOTIDE SEQUENCE [LARGE SCALE GENOMIC DNA]</scope>
    <source>
        <strain evidence="3 4">LX3-4</strain>
    </source>
</reference>
<proteinExistence type="predicted"/>
<keyword evidence="4" id="KW-1185">Reference proteome</keyword>
<protein>
    <submittedName>
        <fullName evidence="3">LysM peptidoglycan-binding domain-containing protein</fullName>
    </submittedName>
</protein>
<dbReference type="CDD" id="cd00118">
    <property type="entry name" value="LysM"/>
    <property type="match status" value="1"/>
</dbReference>
<evidence type="ECO:0000259" key="2">
    <source>
        <dbReference type="Pfam" id="PF01476"/>
    </source>
</evidence>
<dbReference type="Proteomes" id="UP001321481">
    <property type="component" value="Unassembled WGS sequence"/>
</dbReference>
<name>A0ABT6ZH30_9MICO</name>
<sequence>MNTPQRITVGVCAAVVVGLMGMALSPLVMVPTADTNATPAASAEPSPSTPAQDAGPADTEDAVTPRPTGPVPTGLDDAPIDYVVVEGDTAWGISQKFNIPIERIPNGLLRPGDVLDLTVDHSYGWPTS</sequence>
<dbReference type="Pfam" id="PF01476">
    <property type="entry name" value="LysM"/>
    <property type="match status" value="1"/>
</dbReference>
<dbReference type="Gene3D" id="3.10.350.10">
    <property type="entry name" value="LysM domain"/>
    <property type="match status" value="1"/>
</dbReference>
<evidence type="ECO:0000256" key="1">
    <source>
        <dbReference type="SAM" id="MobiDB-lite"/>
    </source>
</evidence>
<dbReference type="RefSeq" id="WP_283716971.1">
    <property type="nucleotide sequence ID" value="NZ_JASJND010000007.1"/>
</dbReference>
<organism evidence="3 4">
    <name type="scientific">Microbacterium dauci</name>
    <dbReference type="NCBI Taxonomy" id="3048008"/>
    <lineage>
        <taxon>Bacteria</taxon>
        <taxon>Bacillati</taxon>
        <taxon>Actinomycetota</taxon>
        <taxon>Actinomycetes</taxon>
        <taxon>Micrococcales</taxon>
        <taxon>Microbacteriaceae</taxon>
        <taxon>Microbacterium</taxon>
    </lineage>
</organism>
<dbReference type="InterPro" id="IPR018392">
    <property type="entry name" value="LysM"/>
</dbReference>
<evidence type="ECO:0000313" key="3">
    <source>
        <dbReference type="EMBL" id="MDJ1115291.1"/>
    </source>
</evidence>
<dbReference type="EMBL" id="JASJND010000007">
    <property type="protein sequence ID" value="MDJ1115291.1"/>
    <property type="molecule type" value="Genomic_DNA"/>
</dbReference>
<comment type="caution">
    <text evidence="3">The sequence shown here is derived from an EMBL/GenBank/DDBJ whole genome shotgun (WGS) entry which is preliminary data.</text>
</comment>
<gene>
    <name evidence="3" type="ORF">QNI14_12610</name>
</gene>